<gene>
    <name evidence="5" type="ORF">M0H32_08270</name>
</gene>
<reference evidence="5" key="1">
    <citation type="submission" date="2022-04" db="EMBL/GenBank/DDBJ databases">
        <title>Roseibium sp. CAU 1639 isolated from mud.</title>
        <authorList>
            <person name="Kim W."/>
        </authorList>
    </citation>
    <scope>NUCLEOTIDE SEQUENCE</scope>
    <source>
        <strain evidence="5">CAU 1639</strain>
    </source>
</reference>
<feature type="transmembrane region" description="Helical" evidence="4">
    <location>
        <begin position="266"/>
        <end position="287"/>
    </location>
</feature>
<keyword evidence="6" id="KW-1185">Reference proteome</keyword>
<feature type="transmembrane region" description="Helical" evidence="4">
    <location>
        <begin position="390"/>
        <end position="408"/>
    </location>
</feature>
<evidence type="ECO:0000256" key="2">
    <source>
        <dbReference type="ARBA" id="ARBA00022989"/>
    </source>
</evidence>
<keyword evidence="2 4" id="KW-1133">Transmembrane helix</keyword>
<dbReference type="EMBL" id="JALNMJ010000004">
    <property type="protein sequence ID" value="MCK7612152.1"/>
    <property type="molecule type" value="Genomic_DNA"/>
</dbReference>
<feature type="transmembrane region" description="Helical" evidence="4">
    <location>
        <begin position="77"/>
        <end position="97"/>
    </location>
</feature>
<proteinExistence type="predicted"/>
<feature type="transmembrane region" description="Helical" evidence="4">
    <location>
        <begin position="326"/>
        <end position="348"/>
    </location>
</feature>
<feature type="transmembrane region" description="Helical" evidence="4">
    <location>
        <begin position="33"/>
        <end position="56"/>
    </location>
</feature>
<feature type="transmembrane region" description="Helical" evidence="4">
    <location>
        <begin position="143"/>
        <end position="166"/>
    </location>
</feature>
<comment type="caution">
    <text evidence="5">The sequence shown here is derived from an EMBL/GenBank/DDBJ whole genome shotgun (WGS) entry which is preliminary data.</text>
</comment>
<dbReference type="Pfam" id="PF07690">
    <property type="entry name" value="MFS_1"/>
    <property type="match status" value="1"/>
</dbReference>
<keyword evidence="3 4" id="KW-0472">Membrane</keyword>
<evidence type="ECO:0000313" key="6">
    <source>
        <dbReference type="Proteomes" id="UP001431221"/>
    </source>
</evidence>
<dbReference type="Gene3D" id="1.20.1250.20">
    <property type="entry name" value="MFS general substrate transporter like domains"/>
    <property type="match status" value="1"/>
</dbReference>
<dbReference type="PANTHER" id="PTHR23526:SF2">
    <property type="entry name" value="MAJOR FACILITATOR SUPERFAMILY (MFS) PROFILE DOMAIN-CONTAINING PROTEIN"/>
    <property type="match status" value="1"/>
</dbReference>
<dbReference type="RefSeq" id="WP_248153101.1">
    <property type="nucleotide sequence ID" value="NZ_JALNMJ010000004.1"/>
</dbReference>
<dbReference type="PANTHER" id="PTHR23526">
    <property type="entry name" value="INTEGRAL MEMBRANE TRANSPORT PROTEIN-RELATED"/>
    <property type="match status" value="1"/>
</dbReference>
<feature type="transmembrane region" description="Helical" evidence="4">
    <location>
        <begin position="241"/>
        <end position="260"/>
    </location>
</feature>
<feature type="transmembrane region" description="Helical" evidence="4">
    <location>
        <begin position="294"/>
        <end position="314"/>
    </location>
</feature>
<dbReference type="InterPro" id="IPR036259">
    <property type="entry name" value="MFS_trans_sf"/>
</dbReference>
<accession>A0ABT0GRU2</accession>
<dbReference type="Proteomes" id="UP001431221">
    <property type="component" value="Unassembled WGS sequence"/>
</dbReference>
<feature type="transmembrane region" description="Helical" evidence="4">
    <location>
        <begin position="178"/>
        <end position="197"/>
    </location>
</feature>
<protein>
    <submittedName>
        <fullName evidence="5">MFS transporter</fullName>
    </submittedName>
</protein>
<feature type="transmembrane region" description="Helical" evidence="4">
    <location>
        <begin position="103"/>
        <end position="122"/>
    </location>
</feature>
<dbReference type="InterPro" id="IPR011701">
    <property type="entry name" value="MFS"/>
</dbReference>
<evidence type="ECO:0000256" key="1">
    <source>
        <dbReference type="ARBA" id="ARBA00022692"/>
    </source>
</evidence>
<evidence type="ECO:0000256" key="3">
    <source>
        <dbReference type="ARBA" id="ARBA00023136"/>
    </source>
</evidence>
<organism evidence="5 6">
    <name type="scientific">Roseibium sediminicola</name>
    <dbReference type="NCBI Taxonomy" id="2933272"/>
    <lineage>
        <taxon>Bacteria</taxon>
        <taxon>Pseudomonadati</taxon>
        <taxon>Pseudomonadota</taxon>
        <taxon>Alphaproteobacteria</taxon>
        <taxon>Hyphomicrobiales</taxon>
        <taxon>Stappiaceae</taxon>
        <taxon>Roseibium</taxon>
    </lineage>
</organism>
<evidence type="ECO:0000256" key="4">
    <source>
        <dbReference type="SAM" id="Phobius"/>
    </source>
</evidence>
<feature type="transmembrane region" description="Helical" evidence="4">
    <location>
        <begin position="360"/>
        <end position="384"/>
    </location>
</feature>
<dbReference type="SUPFAM" id="SSF103473">
    <property type="entry name" value="MFS general substrate transporter"/>
    <property type="match status" value="1"/>
</dbReference>
<dbReference type="InterPro" id="IPR052528">
    <property type="entry name" value="Sugar_transport-like"/>
</dbReference>
<name>A0ABT0GRU2_9HYPH</name>
<sequence>MDSWSSRRNWRLILVQGLFYALKRRLAPPKVFLPFICVAAGAPVFLAAVVVPLFTVSARLSELLSAPLVSGAQQRKTFAIAGIGGIAGGLLIAIAAIYASLPVLTVVCLILATIAIGIGRGIGNLAYTAMLPSLFDKESRGHLLNLEGILSACAAMLIALAAYHLFKDKDPLDSHMALAWLALLVAVPAALLLLPVSEPVRAAPKGKSAQEPGKQGPRAALHDFRQCWQDDWFRNYLTARLLLLSVTQAMPFYAIHAASLHKERPGAYAGFVIAMSVGALLSGPAIYRMTGKSVGANLATAVFVAMIAAAVALFNDLALPKPELMLYLPVLILMALAAQIATVALAVYLGEIGSDENREYFVATSRFASGVLGTAVAALLGVLAQMQDEVIPIALLLCINAVAFVFVLKNLGTETAMR</sequence>
<keyword evidence="1 4" id="KW-0812">Transmembrane</keyword>
<evidence type="ECO:0000313" key="5">
    <source>
        <dbReference type="EMBL" id="MCK7612152.1"/>
    </source>
</evidence>